<reference evidence="3" key="1">
    <citation type="submission" date="2017-08" db="EMBL/GenBank/DDBJ databases">
        <authorList>
            <person name="Alvarez-Ponce D."/>
            <person name="Weitzman C.L."/>
            <person name="Tillett R.L."/>
            <person name="Sandmeier F.C."/>
            <person name="Tracy C.R."/>
        </authorList>
    </citation>
    <scope>NUCLEOTIDE SEQUENCE [LARGE SCALE GENOMIC DNA]</scope>
    <source>
        <strain evidence="3">PS6</strain>
    </source>
</reference>
<evidence type="ECO:0000256" key="1">
    <source>
        <dbReference type="SAM" id="MobiDB-lite"/>
    </source>
</evidence>
<feature type="compositionally biased region" description="Basic and acidic residues" evidence="1">
    <location>
        <begin position="91"/>
        <end position="116"/>
    </location>
</feature>
<evidence type="ECO:0000313" key="3">
    <source>
        <dbReference type="EMBL" id="PAF54808.1"/>
    </source>
</evidence>
<keyword evidence="2" id="KW-0732">Signal</keyword>
<evidence type="ECO:0008006" key="5">
    <source>
        <dbReference type="Google" id="ProtNLM"/>
    </source>
</evidence>
<evidence type="ECO:0000256" key="2">
    <source>
        <dbReference type="SAM" id="SignalP"/>
    </source>
</evidence>
<feature type="compositionally biased region" description="Basic and acidic residues" evidence="1">
    <location>
        <begin position="32"/>
        <end position="82"/>
    </location>
</feature>
<dbReference type="EMBL" id="NQMN01000002">
    <property type="protein sequence ID" value="PAF54808.1"/>
    <property type="molecule type" value="Genomic_DNA"/>
</dbReference>
<feature type="region of interest" description="Disordered" evidence="1">
    <location>
        <begin position="32"/>
        <end position="119"/>
    </location>
</feature>
<evidence type="ECO:0000313" key="4">
    <source>
        <dbReference type="Proteomes" id="UP000217033"/>
    </source>
</evidence>
<dbReference type="Proteomes" id="UP000217033">
    <property type="component" value="Unassembled WGS sequence"/>
</dbReference>
<feature type="signal peptide" evidence="2">
    <location>
        <begin position="1"/>
        <end position="26"/>
    </location>
</feature>
<comment type="caution">
    <text evidence="3">The sequence shown here is derived from an EMBL/GenBank/DDBJ whole genome shotgun (WGS) entry which is preliminary data.</text>
</comment>
<organism evidence="3 4">
    <name type="scientific">Mycoplasmopsis agassizii</name>
    <dbReference type="NCBI Taxonomy" id="33922"/>
    <lineage>
        <taxon>Bacteria</taxon>
        <taxon>Bacillati</taxon>
        <taxon>Mycoplasmatota</taxon>
        <taxon>Mycoplasmoidales</taxon>
        <taxon>Metamycoplasmataceae</taxon>
        <taxon>Mycoplasmopsis</taxon>
    </lineage>
</organism>
<accession>A0ABX4H4V3</accession>
<proteinExistence type="predicted"/>
<protein>
    <recommendedName>
        <fullName evidence="5">Lipoprotein</fullName>
    </recommendedName>
</protein>
<keyword evidence="4" id="KW-1185">Reference proteome</keyword>
<feature type="chain" id="PRO_5046404504" description="Lipoprotein" evidence="2">
    <location>
        <begin position="27"/>
        <end position="600"/>
    </location>
</feature>
<name>A0ABX4H4V3_9BACT</name>
<dbReference type="RefSeq" id="WP_084232736.1">
    <property type="nucleotide sequence ID" value="NZ_FWXE01000012.1"/>
</dbReference>
<dbReference type="PROSITE" id="PS51257">
    <property type="entry name" value="PROKAR_LIPOPROTEIN"/>
    <property type="match status" value="1"/>
</dbReference>
<sequence length="600" mass="67648">MKLHFKKKLLLVTTTAVSAISTAAIACTAITPKEENPVVDKPKDSADKSAKDKEKGVDQPKQGDAKTVDKTKDKPSEGKDNQSTKQGDSTTKSEKPKQDHGADKSEKPRTNPDKPVSRIISIDTKKLEEIAAKLRVGNYQSTYPGQGDNPKLGNAEQSIEGVTRIYSRPNHRFSVADRLTKNFTEDLGQAKIIKIKLSLNKNKSSMDVVATLKLNEAIKENVTWTMHNLARVATQAELTQLAEVLGKLKIKRQGNLQDFKNNKHINVGVYSIFKKWVEENNKDNYLIFLHKLFDIKTLKGTPKEVQDIANQYLDNYQNKMTLSNWKPDATEQNFTVDVTLSNATDPTIKATTTLHFVDFDSKDDWKKLSDLEKDLPSESYSPNEGWNEYQTTLSAFKQLYDDNIAKIRKSTAKDTYPRFKPLLELMFEPKLIEKLKDFEVVNTGIGPSKDGTELYFKLLVVIPGNISWIQVNFLKVANLNPNLESNKENLDFLADDINNQTYKWARKEKSLADLKKSFDKIHKKDKNGLVALDKLFGNLIIAGLDTRSFALVSKLSHAVKDLTSKVNETENYLEVTFKIAGRDNSKTEVFSTPVTLKITL</sequence>
<gene>
    <name evidence="3" type="ORF">CJF60_03670</name>
</gene>